<organism evidence="1 2">
    <name type="scientific">Nocardia yunnanensis</name>
    <dbReference type="NCBI Taxonomy" id="2382165"/>
    <lineage>
        <taxon>Bacteria</taxon>
        <taxon>Bacillati</taxon>
        <taxon>Actinomycetota</taxon>
        <taxon>Actinomycetes</taxon>
        <taxon>Mycobacteriales</taxon>
        <taxon>Nocardiaceae</taxon>
        <taxon>Nocardia</taxon>
    </lineage>
</organism>
<accession>A0A386ZC58</accession>
<dbReference type="KEGG" id="nyu:D7D52_10400"/>
<evidence type="ECO:0008006" key="3">
    <source>
        <dbReference type="Google" id="ProtNLM"/>
    </source>
</evidence>
<dbReference type="RefSeq" id="WP_120736126.1">
    <property type="nucleotide sequence ID" value="NZ_CP032568.1"/>
</dbReference>
<keyword evidence="2" id="KW-1185">Reference proteome</keyword>
<dbReference type="OrthoDB" id="3252095at2"/>
<reference evidence="1 2" key="1">
    <citation type="submission" date="2018-09" db="EMBL/GenBank/DDBJ databases">
        <title>Nocardia yunnanensis sp. nov., an actinomycete isolated from a soil sample.</title>
        <authorList>
            <person name="Zhang J."/>
        </authorList>
    </citation>
    <scope>NUCLEOTIDE SEQUENCE [LARGE SCALE GENOMIC DNA]</scope>
    <source>
        <strain evidence="1 2">CFHS0054</strain>
    </source>
</reference>
<dbReference type="Proteomes" id="UP000267164">
    <property type="component" value="Chromosome"/>
</dbReference>
<dbReference type="AlphaFoldDB" id="A0A386ZC58"/>
<evidence type="ECO:0000313" key="2">
    <source>
        <dbReference type="Proteomes" id="UP000267164"/>
    </source>
</evidence>
<protein>
    <recommendedName>
        <fullName evidence="3">Adhesin domain-containing protein</fullName>
    </recommendedName>
</protein>
<dbReference type="EMBL" id="CP032568">
    <property type="protein sequence ID" value="AYF74205.1"/>
    <property type="molecule type" value="Genomic_DNA"/>
</dbReference>
<gene>
    <name evidence="1" type="ORF">D7D52_10400</name>
</gene>
<name>A0A386ZC58_9NOCA</name>
<sequence>MTVFQTPAPIDIITEIGLGTVTVVAAERGDTVVEIRPADAGKKDDVKAAGQLKVDFSDGTLTVNMPKGWRVIGPSGKGAVEVIIEAPVGSRLNGNLAHGTFRTAGDLGESSVEVAAGEILVGRAVAAVTAKTAQGDITIGEAVRGVLRLETSVGDLRVGIHPGSAARVQSNTSRGAVNNQLGPVDPSNDDLVEVYAHTASGNVVIGHATTV</sequence>
<evidence type="ECO:0000313" key="1">
    <source>
        <dbReference type="EMBL" id="AYF74205.1"/>
    </source>
</evidence>
<proteinExistence type="predicted"/>